<reference evidence="3 4" key="1">
    <citation type="journal article" date="2016" name="Mol. Biol. Evol.">
        <title>Comparative Genomics of Early-Diverging Mushroom-Forming Fungi Provides Insights into the Origins of Lignocellulose Decay Capabilities.</title>
        <authorList>
            <person name="Nagy L.G."/>
            <person name="Riley R."/>
            <person name="Tritt A."/>
            <person name="Adam C."/>
            <person name="Daum C."/>
            <person name="Floudas D."/>
            <person name="Sun H."/>
            <person name="Yadav J.S."/>
            <person name="Pangilinan J."/>
            <person name="Larsson K.H."/>
            <person name="Matsuura K."/>
            <person name="Barry K."/>
            <person name="Labutti K."/>
            <person name="Kuo R."/>
            <person name="Ohm R.A."/>
            <person name="Bhattacharya S.S."/>
            <person name="Shirouzu T."/>
            <person name="Yoshinaga Y."/>
            <person name="Martin F.M."/>
            <person name="Grigoriev I.V."/>
            <person name="Hibbett D.S."/>
        </authorList>
    </citation>
    <scope>NUCLEOTIDE SEQUENCE [LARGE SCALE GENOMIC DNA]</scope>
    <source>
        <strain evidence="3 4">HHB12029</strain>
    </source>
</reference>
<accession>A0A165GJ55</accession>
<feature type="region of interest" description="Disordered" evidence="1">
    <location>
        <begin position="313"/>
        <end position="346"/>
    </location>
</feature>
<feature type="chain" id="PRO_5007858234" description="Macrofage activating glyco protein" evidence="2">
    <location>
        <begin position="18"/>
        <end position="368"/>
    </location>
</feature>
<organism evidence="3 4">
    <name type="scientific">Exidia glandulosa HHB12029</name>
    <dbReference type="NCBI Taxonomy" id="1314781"/>
    <lineage>
        <taxon>Eukaryota</taxon>
        <taxon>Fungi</taxon>
        <taxon>Dikarya</taxon>
        <taxon>Basidiomycota</taxon>
        <taxon>Agaricomycotina</taxon>
        <taxon>Agaricomycetes</taxon>
        <taxon>Auriculariales</taxon>
        <taxon>Exidiaceae</taxon>
        <taxon>Exidia</taxon>
    </lineage>
</organism>
<sequence length="368" mass="37761">MPSHALLLLALASAVAADYRSGPSPLNVDPTDTSNPVLVGKRFPYTDIPYQADTTTSERGSQYGYNRCNSTTEGQSSLCQTAIINSLDDFCLWGPPKANVPIGDSESYEVAWCTKPTHGARLIPAGALTGVQFIKTPSYVQITGRLNQELLNLPTGDYGGELDSGGQDGRGNPIGGLVYAAQLPGGTTDVPAQAASWHNFIGGDVFCFKACDPNAANAVGLCQHIYDRIGCAFNAPADYTDGVFLSCLGDDQDPVGLYTLPDGSTTYYKQPAESLGAVTTMPYVAKLPATSSCTTHSSAELYSGLPTVSGSLATSTGTSSSSSSSGSKANSASASSPQSSQAGAGVHGRHASLAGVLAAAIFGAAYGA</sequence>
<evidence type="ECO:0000313" key="4">
    <source>
        <dbReference type="Proteomes" id="UP000077266"/>
    </source>
</evidence>
<dbReference type="InParanoid" id="A0A165GJ55"/>
<dbReference type="STRING" id="1314781.A0A165GJ55"/>
<evidence type="ECO:0000313" key="3">
    <source>
        <dbReference type="EMBL" id="KZV90598.1"/>
    </source>
</evidence>
<name>A0A165GJ55_EXIGL</name>
<feature type="compositionally biased region" description="Low complexity" evidence="1">
    <location>
        <begin position="313"/>
        <end position="344"/>
    </location>
</feature>
<feature type="signal peptide" evidence="2">
    <location>
        <begin position="1"/>
        <end position="17"/>
    </location>
</feature>
<keyword evidence="4" id="KW-1185">Reference proteome</keyword>
<dbReference type="EMBL" id="KV426045">
    <property type="protein sequence ID" value="KZV90598.1"/>
    <property type="molecule type" value="Genomic_DNA"/>
</dbReference>
<dbReference type="Proteomes" id="UP000077266">
    <property type="component" value="Unassembled WGS sequence"/>
</dbReference>
<protein>
    <recommendedName>
        <fullName evidence="5">Macrofage activating glyco protein</fullName>
    </recommendedName>
</protein>
<dbReference type="OrthoDB" id="2564904at2759"/>
<evidence type="ECO:0000256" key="2">
    <source>
        <dbReference type="SAM" id="SignalP"/>
    </source>
</evidence>
<evidence type="ECO:0000256" key="1">
    <source>
        <dbReference type="SAM" id="MobiDB-lite"/>
    </source>
</evidence>
<evidence type="ECO:0008006" key="5">
    <source>
        <dbReference type="Google" id="ProtNLM"/>
    </source>
</evidence>
<keyword evidence="2" id="KW-0732">Signal</keyword>
<gene>
    <name evidence="3" type="ORF">EXIGLDRAFT_770653</name>
</gene>
<dbReference type="AlphaFoldDB" id="A0A165GJ55"/>
<proteinExistence type="predicted"/>